<protein>
    <submittedName>
        <fullName evidence="1">Uncharacterized protein</fullName>
    </submittedName>
</protein>
<proteinExistence type="predicted"/>
<comment type="caution">
    <text evidence="1">The sequence shown here is derived from an EMBL/GenBank/DDBJ whole genome shotgun (WGS) entry which is preliminary data.</text>
</comment>
<gene>
    <name evidence="1" type="ORF">EW026_g3975</name>
</gene>
<dbReference type="Proteomes" id="UP000309038">
    <property type="component" value="Unassembled WGS sequence"/>
</dbReference>
<organism evidence="1 2">
    <name type="scientific">Hermanssonia centrifuga</name>
    <dbReference type="NCBI Taxonomy" id="98765"/>
    <lineage>
        <taxon>Eukaryota</taxon>
        <taxon>Fungi</taxon>
        <taxon>Dikarya</taxon>
        <taxon>Basidiomycota</taxon>
        <taxon>Agaricomycotina</taxon>
        <taxon>Agaricomycetes</taxon>
        <taxon>Polyporales</taxon>
        <taxon>Meruliaceae</taxon>
        <taxon>Hermanssonia</taxon>
    </lineage>
</organism>
<reference evidence="1 2" key="1">
    <citation type="submission" date="2019-02" db="EMBL/GenBank/DDBJ databases">
        <title>Genome sequencing of the rare red list fungi Phlebia centrifuga.</title>
        <authorList>
            <person name="Buettner E."/>
            <person name="Kellner H."/>
        </authorList>
    </citation>
    <scope>NUCLEOTIDE SEQUENCE [LARGE SCALE GENOMIC DNA]</scope>
    <source>
        <strain evidence="1 2">DSM 108282</strain>
    </source>
</reference>
<keyword evidence="2" id="KW-1185">Reference proteome</keyword>
<dbReference type="EMBL" id="SGPJ01000132">
    <property type="protein sequence ID" value="THG98155.1"/>
    <property type="molecule type" value="Genomic_DNA"/>
</dbReference>
<evidence type="ECO:0000313" key="2">
    <source>
        <dbReference type="Proteomes" id="UP000309038"/>
    </source>
</evidence>
<name>A0A4S4KIK1_9APHY</name>
<dbReference type="AlphaFoldDB" id="A0A4S4KIK1"/>
<accession>A0A4S4KIK1</accession>
<sequence length="348" mass="39713">MSDYEFESDATDQDEDVPLALARATKTTKGKQQDEGGYRIRGALKVPRATTLPTQSLLHQLVQEDISLDAEYQRGIVWPPAKQTDKDSYTGEKFWFKRLSSQKGKLLPERYKKIFEMKQIVCVEYVDIGPGDEREIFQKKLQAISSSKSVFIRSLMREFIFDELDVLLQWDTARANDFRGLTGALYIMDKSCNTMPTIQALTNWLEDSIEVSHRFRRDAAVVFKIFVVLAQQEKYRDCFNLVDSKSGKALKVSPAEFIMSSVLIYHHKDKLSMAQLSEAIRKMRLDIRKVEVDIRANSRVVKHMLAFIKHVKSSQLKAASGECAAIAAEKLHKPKASTAEADDEETIY</sequence>
<evidence type="ECO:0000313" key="1">
    <source>
        <dbReference type="EMBL" id="THG98155.1"/>
    </source>
</evidence>